<organism evidence="2 3">
    <name type="scientific">Corynebacterium meitnerae</name>
    <dbReference type="NCBI Taxonomy" id="2913498"/>
    <lineage>
        <taxon>Bacteria</taxon>
        <taxon>Bacillati</taxon>
        <taxon>Actinomycetota</taxon>
        <taxon>Actinomycetes</taxon>
        <taxon>Mycobacteriales</taxon>
        <taxon>Corynebacteriaceae</taxon>
        <taxon>Corynebacterium</taxon>
    </lineage>
</organism>
<evidence type="ECO:0000313" key="2">
    <source>
        <dbReference type="EMBL" id="MCZ9294555.1"/>
    </source>
</evidence>
<keyword evidence="1" id="KW-0812">Transmembrane</keyword>
<evidence type="ECO:0000313" key="3">
    <source>
        <dbReference type="Proteomes" id="UP001146468"/>
    </source>
</evidence>
<comment type="caution">
    <text evidence="2">The sequence shown here is derived from an EMBL/GenBank/DDBJ whole genome shotgun (WGS) entry which is preliminary data.</text>
</comment>
<keyword evidence="1" id="KW-0472">Membrane</keyword>
<proteinExistence type="predicted"/>
<dbReference type="RefSeq" id="WP_269965976.1">
    <property type="nucleotide sequence ID" value="NZ_JAKMUS010000014.1"/>
</dbReference>
<keyword evidence="3" id="KW-1185">Reference proteome</keyword>
<reference evidence="2" key="1">
    <citation type="submission" date="2022-02" db="EMBL/GenBank/DDBJ databases">
        <title>Corynebacterium sp. from urogenital microbiome.</title>
        <authorList>
            <person name="Cappelli E.A."/>
            <person name="Ribeiro T.G."/>
            <person name="Peixe L."/>
        </authorList>
    </citation>
    <scope>NUCLEOTIDE SEQUENCE</scope>
    <source>
        <strain evidence="2">C8Ua_172</strain>
    </source>
</reference>
<dbReference type="EMBL" id="JAKMUS010000014">
    <property type="protein sequence ID" value="MCZ9294555.1"/>
    <property type="molecule type" value="Genomic_DNA"/>
</dbReference>
<accession>A0A9X3LUR6</accession>
<name>A0A9X3LUR6_9CORY</name>
<feature type="transmembrane region" description="Helical" evidence="1">
    <location>
        <begin position="20"/>
        <end position="38"/>
    </location>
</feature>
<keyword evidence="1" id="KW-1133">Transmembrane helix</keyword>
<protein>
    <submittedName>
        <fullName evidence="2">Uncharacterized protein</fullName>
    </submittedName>
</protein>
<sequence>MLEDFQEIFTDLFSDLFENKFALVLFGFFALSIVWSVVRNIFDKVVKREYGHVVAVDISVRRRPLSNNGDSDPMHTRMLVRMPSGEELLTRWGDSTGSLGNGIRKQVFQGTWVNLYAPKINVPPEQQKAAIEQMKAKFYRFELPHPTSVVVKRRKSGRFDLDF</sequence>
<gene>
    <name evidence="2" type="ORF">L8U60_08660</name>
</gene>
<dbReference type="AlphaFoldDB" id="A0A9X3LUR6"/>
<evidence type="ECO:0000256" key="1">
    <source>
        <dbReference type="SAM" id="Phobius"/>
    </source>
</evidence>
<dbReference type="Proteomes" id="UP001146468">
    <property type="component" value="Unassembled WGS sequence"/>
</dbReference>